<dbReference type="PRINTS" id="PR00237">
    <property type="entry name" value="GPCRRHODOPSN"/>
</dbReference>
<evidence type="ECO:0000256" key="10">
    <source>
        <dbReference type="ARBA" id="ARBA00023157"/>
    </source>
</evidence>
<evidence type="ECO:0000256" key="1">
    <source>
        <dbReference type="ARBA" id="ARBA00004651"/>
    </source>
</evidence>
<evidence type="ECO:0000256" key="17">
    <source>
        <dbReference type="SAM" id="MobiDB-lite"/>
    </source>
</evidence>
<keyword evidence="21" id="KW-1185">Reference proteome</keyword>
<dbReference type="Pfam" id="PF00001">
    <property type="entry name" value="7tm_1"/>
    <property type="match status" value="1"/>
</dbReference>
<evidence type="ECO:0000256" key="7">
    <source>
        <dbReference type="ARBA" id="ARBA00023040"/>
    </source>
</evidence>
<dbReference type="Proteomes" id="UP001178508">
    <property type="component" value="Unassembled WGS sequence"/>
</dbReference>
<gene>
    <name evidence="20" type="ORF">XNOV1_A003920</name>
</gene>
<feature type="region of interest" description="Disordered" evidence="17">
    <location>
        <begin position="360"/>
        <end position="386"/>
    </location>
</feature>
<protein>
    <recommendedName>
        <fullName evidence="3">Neuropeptide Y receptor type 2</fullName>
    </recommendedName>
    <alternativeName>
        <fullName evidence="15">NPY-Y2 receptor</fullName>
    </alternativeName>
</protein>
<evidence type="ECO:0000256" key="16">
    <source>
        <dbReference type="RuleBase" id="RU000688"/>
    </source>
</evidence>
<evidence type="ECO:0000256" key="12">
    <source>
        <dbReference type="ARBA" id="ARBA00023180"/>
    </source>
</evidence>
<evidence type="ECO:0000256" key="8">
    <source>
        <dbReference type="ARBA" id="ARBA00023136"/>
    </source>
</evidence>
<keyword evidence="8 18" id="KW-0472">Membrane</keyword>
<dbReference type="GO" id="GO:0005929">
    <property type="term" value="C:cilium"/>
    <property type="evidence" value="ECO:0007669"/>
    <property type="project" value="UniProtKB-ARBA"/>
</dbReference>
<name>A0AAV1EHV7_XYRNO</name>
<comment type="subcellular location">
    <subcellularLocation>
        <location evidence="1">Cell membrane</location>
        <topology evidence="1">Multi-pass membrane protein</topology>
    </subcellularLocation>
</comment>
<feature type="transmembrane region" description="Helical" evidence="18">
    <location>
        <begin position="61"/>
        <end position="86"/>
    </location>
</feature>
<dbReference type="GO" id="GO:0005886">
    <property type="term" value="C:plasma membrane"/>
    <property type="evidence" value="ECO:0007669"/>
    <property type="project" value="UniProtKB-SubCell"/>
</dbReference>
<evidence type="ECO:0000256" key="6">
    <source>
        <dbReference type="ARBA" id="ARBA00022989"/>
    </source>
</evidence>
<dbReference type="EMBL" id="CAUIWU010000006">
    <property type="protein sequence ID" value="CAJ1048274.1"/>
    <property type="molecule type" value="Genomic_DNA"/>
</dbReference>
<dbReference type="GO" id="GO:0004983">
    <property type="term" value="F:neuropeptide Y receptor activity"/>
    <property type="evidence" value="ECO:0007669"/>
    <property type="project" value="InterPro"/>
</dbReference>
<evidence type="ECO:0000256" key="9">
    <source>
        <dbReference type="ARBA" id="ARBA00023139"/>
    </source>
</evidence>
<dbReference type="AlphaFoldDB" id="A0AAV1EHV7"/>
<comment type="caution">
    <text evidence="20">The sequence shown here is derived from an EMBL/GenBank/DDBJ whole genome shotgun (WGS) entry which is preliminary data.</text>
</comment>
<dbReference type="Gene3D" id="1.20.1070.10">
    <property type="entry name" value="Rhodopsin 7-helix transmembrane proteins"/>
    <property type="match status" value="1"/>
</dbReference>
<feature type="transmembrane region" description="Helical" evidence="18">
    <location>
        <begin position="321"/>
        <end position="341"/>
    </location>
</feature>
<keyword evidence="6 18" id="KW-1133">Transmembrane helix</keyword>
<proteinExistence type="inferred from homology"/>
<sequence length="407" mass="45322">MEAIAALNATQDEFLPDDDPEHLVYPDFEQMAGANPPAMPTLVFEGVNFPEDSIKLLSVQVVLILAYSTIIVLGVLGNSLVIYVIYRFKTLRTVTNFFIANLAVADLLVNTLCLPFTLVYTLQGEWKFGSTLCFLLPYAQGLAVHVSTVTLNVIALDRHRCIVYHLETRMRKDVCFGVIALTWVLSAVLASPLAIFREYGSFTLEPGHTIQVCTEKWPGKNTDGTIYSISILILQYFLPLSIISFAYARIWSKLRGHVSPAENGGSSSAGSERHRRRRKTTKMLVTMVVVFAVSWLPFHAFQLATDIDSSVLDMRDFRLLYTIFHVIAMCSTFANPLLYGWMNRNYRAAFLAVFKCHKGGERGRSSRLDSIHPVGSRGGKGRGGGRAKKIVLETQDVVSTRLNATDV</sequence>
<dbReference type="PRINTS" id="PR01012">
    <property type="entry name" value="NRPEPTIDEYR"/>
</dbReference>
<evidence type="ECO:0000256" key="11">
    <source>
        <dbReference type="ARBA" id="ARBA00023170"/>
    </source>
</evidence>
<feature type="transmembrane region" description="Helical" evidence="18">
    <location>
        <begin position="226"/>
        <end position="248"/>
    </location>
</feature>
<keyword evidence="14" id="KW-0449">Lipoprotein</keyword>
<keyword evidence="10" id="KW-1015">Disulfide bond</keyword>
<dbReference type="PANTHER" id="PTHR24235:SF20">
    <property type="entry name" value="NEUROPEPTIDE Y RECEPTOR TYPE 2"/>
    <property type="match status" value="1"/>
</dbReference>
<dbReference type="PANTHER" id="PTHR24235">
    <property type="entry name" value="NEUROPEPTIDE Y RECEPTOR"/>
    <property type="match status" value="1"/>
</dbReference>
<keyword evidence="12" id="KW-0325">Glycoprotein</keyword>
<evidence type="ECO:0000256" key="5">
    <source>
        <dbReference type="ARBA" id="ARBA00022692"/>
    </source>
</evidence>
<dbReference type="InterPro" id="IPR017452">
    <property type="entry name" value="GPCR_Rhodpsn_7TM"/>
</dbReference>
<dbReference type="GO" id="GO:0007193">
    <property type="term" value="P:adenylate cyclase-inhibiting G protein-coupled receptor signaling pathway"/>
    <property type="evidence" value="ECO:0007669"/>
    <property type="project" value="UniProtKB-ARBA"/>
</dbReference>
<dbReference type="FunFam" id="1.20.1070.10:FF:000158">
    <property type="entry name" value="Neuropeptide Y receptor type 2"/>
    <property type="match status" value="1"/>
</dbReference>
<dbReference type="PROSITE" id="PS50262">
    <property type="entry name" value="G_PROTEIN_RECEP_F1_2"/>
    <property type="match status" value="1"/>
</dbReference>
<accession>A0AAV1EHV7</accession>
<keyword evidence="9" id="KW-0564">Palmitate</keyword>
<keyword evidence="5 16" id="KW-0812">Transmembrane</keyword>
<dbReference type="SMART" id="SM01381">
    <property type="entry name" value="7TM_GPCR_Srsx"/>
    <property type="match status" value="1"/>
</dbReference>
<dbReference type="InterPro" id="IPR000276">
    <property type="entry name" value="GPCR_Rhodpsn"/>
</dbReference>
<dbReference type="InterPro" id="IPR000611">
    <property type="entry name" value="NPY_rcpt"/>
</dbReference>
<feature type="transmembrane region" description="Helical" evidence="18">
    <location>
        <begin position="134"/>
        <end position="154"/>
    </location>
</feature>
<dbReference type="SUPFAM" id="SSF81321">
    <property type="entry name" value="Family A G protein-coupled receptor-like"/>
    <property type="match status" value="1"/>
</dbReference>
<feature type="domain" description="G-protein coupled receptors family 1 profile" evidence="19">
    <location>
        <begin position="77"/>
        <end position="339"/>
    </location>
</feature>
<feature type="transmembrane region" description="Helical" evidence="18">
    <location>
        <begin position="98"/>
        <end position="122"/>
    </location>
</feature>
<evidence type="ECO:0000256" key="4">
    <source>
        <dbReference type="ARBA" id="ARBA00022475"/>
    </source>
</evidence>
<reference evidence="20" key="1">
    <citation type="submission" date="2023-08" db="EMBL/GenBank/DDBJ databases">
        <authorList>
            <person name="Alioto T."/>
            <person name="Alioto T."/>
            <person name="Gomez Garrido J."/>
        </authorList>
    </citation>
    <scope>NUCLEOTIDE SEQUENCE</scope>
</reference>
<organism evidence="20 21">
    <name type="scientific">Xyrichtys novacula</name>
    <name type="common">Pearly razorfish</name>
    <name type="synonym">Hemipteronotus novacula</name>
    <dbReference type="NCBI Taxonomy" id="13765"/>
    <lineage>
        <taxon>Eukaryota</taxon>
        <taxon>Metazoa</taxon>
        <taxon>Chordata</taxon>
        <taxon>Craniata</taxon>
        <taxon>Vertebrata</taxon>
        <taxon>Euteleostomi</taxon>
        <taxon>Actinopterygii</taxon>
        <taxon>Neopterygii</taxon>
        <taxon>Teleostei</taxon>
        <taxon>Neoteleostei</taxon>
        <taxon>Acanthomorphata</taxon>
        <taxon>Eupercaria</taxon>
        <taxon>Labriformes</taxon>
        <taxon>Labridae</taxon>
        <taxon>Xyrichtys</taxon>
    </lineage>
</organism>
<evidence type="ECO:0000313" key="20">
    <source>
        <dbReference type="EMBL" id="CAJ1048274.1"/>
    </source>
</evidence>
<evidence type="ECO:0000256" key="18">
    <source>
        <dbReference type="SAM" id="Phobius"/>
    </source>
</evidence>
<evidence type="ECO:0000256" key="3">
    <source>
        <dbReference type="ARBA" id="ARBA00019472"/>
    </source>
</evidence>
<keyword evidence="13 16" id="KW-0807">Transducer</keyword>
<evidence type="ECO:0000313" key="21">
    <source>
        <dbReference type="Proteomes" id="UP001178508"/>
    </source>
</evidence>
<evidence type="ECO:0000256" key="13">
    <source>
        <dbReference type="ARBA" id="ARBA00023224"/>
    </source>
</evidence>
<evidence type="ECO:0000259" key="19">
    <source>
        <dbReference type="PROSITE" id="PS50262"/>
    </source>
</evidence>
<evidence type="ECO:0000256" key="14">
    <source>
        <dbReference type="ARBA" id="ARBA00023288"/>
    </source>
</evidence>
<feature type="compositionally biased region" description="Basic and acidic residues" evidence="17">
    <location>
        <begin position="360"/>
        <end position="370"/>
    </location>
</feature>
<feature type="transmembrane region" description="Helical" evidence="18">
    <location>
        <begin position="283"/>
        <end position="301"/>
    </location>
</feature>
<keyword evidence="11 16" id="KW-0675">Receptor</keyword>
<evidence type="ECO:0000256" key="15">
    <source>
        <dbReference type="ARBA" id="ARBA00032013"/>
    </source>
</evidence>
<dbReference type="PROSITE" id="PS00237">
    <property type="entry name" value="G_PROTEIN_RECEP_F1_1"/>
    <property type="match status" value="1"/>
</dbReference>
<evidence type="ECO:0000256" key="2">
    <source>
        <dbReference type="ARBA" id="ARBA00010663"/>
    </source>
</evidence>
<keyword evidence="4" id="KW-1003">Cell membrane</keyword>
<keyword evidence="7 16" id="KW-0297">G-protein coupled receptor</keyword>
<comment type="similarity">
    <text evidence="2 16">Belongs to the G-protein coupled receptor 1 family.</text>
</comment>
<feature type="transmembrane region" description="Helical" evidence="18">
    <location>
        <begin position="174"/>
        <end position="196"/>
    </location>
</feature>